<sequence length="365" mass="40072">MKPSDSTSATETASSTGAITTLESLREHLQWALELEHSTIPPYLCALYSIKAGHNTEAIEVLNSILVEEMLHLTLTANLLNAVGGQPRLDTPQMLQSYPRPLPHSADSFEVSLLRFGPDALETFLKIEQPSPATGPAEGNHYETIGQFYEAIEQGFHDLSASLGERNVFCGDPARQITNHPFYSGGGHIVAVNDLASALAAMAEIVEQGEGASHSQIWDGDTDVFHPERNQVAHYYRFQELKLGRRYRRGDTPRSGPTGDPVAVDWSAVHRMRANPRSTDHFAGTPVRLAQDEFNPSYCALLQLLEQVFNGAPQMLGSAFGGMYTLKSQAQNLMKMANEDGDTTAGPAFEYVPPELRTVDRNHPQ</sequence>
<dbReference type="EMBL" id="CP042806">
    <property type="protein sequence ID" value="QEE30055.1"/>
    <property type="molecule type" value="Genomic_DNA"/>
</dbReference>
<dbReference type="KEGG" id="talb:FTW19_19960"/>
<keyword evidence="3" id="KW-1185">Reference proteome</keyword>
<dbReference type="InterPro" id="IPR012347">
    <property type="entry name" value="Ferritin-like"/>
</dbReference>
<feature type="domain" description="Iminophenyl-pyruvate dimer synthase" evidence="1">
    <location>
        <begin position="29"/>
        <end position="242"/>
    </location>
</feature>
<reference evidence="2 3" key="1">
    <citation type="submission" date="2019-08" db="EMBL/GenBank/DDBJ databases">
        <title>Complete genome sequence of Terriglobus albidus strain ORNL.</title>
        <authorList>
            <person name="Podar M."/>
        </authorList>
    </citation>
    <scope>NUCLEOTIDE SEQUENCE [LARGE SCALE GENOMIC DNA]</scope>
    <source>
        <strain evidence="2 3">ORNL</strain>
    </source>
</reference>
<dbReference type="Pfam" id="PF12902">
    <property type="entry name" value="Ferritin-like"/>
    <property type="match status" value="1"/>
</dbReference>
<dbReference type="Proteomes" id="UP000321820">
    <property type="component" value="Chromosome"/>
</dbReference>
<accession>A0A5B9EFZ6</accession>
<dbReference type="AlphaFoldDB" id="A0A5B9EFZ6"/>
<evidence type="ECO:0000259" key="1">
    <source>
        <dbReference type="Pfam" id="PF12902"/>
    </source>
</evidence>
<dbReference type="RefSeq" id="WP_147649325.1">
    <property type="nucleotide sequence ID" value="NZ_CP042806.1"/>
</dbReference>
<gene>
    <name evidence="2" type="ORF">FTW19_19960</name>
</gene>
<name>A0A5B9EFZ6_9BACT</name>
<organism evidence="2 3">
    <name type="scientific">Terriglobus albidus</name>
    <dbReference type="NCBI Taxonomy" id="1592106"/>
    <lineage>
        <taxon>Bacteria</taxon>
        <taxon>Pseudomonadati</taxon>
        <taxon>Acidobacteriota</taxon>
        <taxon>Terriglobia</taxon>
        <taxon>Terriglobales</taxon>
        <taxon>Acidobacteriaceae</taxon>
        <taxon>Terriglobus</taxon>
    </lineage>
</organism>
<dbReference type="InterPro" id="IPR026820">
    <property type="entry name" value="VioB/RebD_dom"/>
</dbReference>
<protein>
    <recommendedName>
        <fullName evidence="1">Iminophenyl-pyruvate dimer synthase domain-containing protein</fullName>
    </recommendedName>
</protein>
<dbReference type="Gene3D" id="1.20.1260.10">
    <property type="match status" value="1"/>
</dbReference>
<evidence type="ECO:0000313" key="2">
    <source>
        <dbReference type="EMBL" id="QEE30055.1"/>
    </source>
</evidence>
<evidence type="ECO:0000313" key="3">
    <source>
        <dbReference type="Proteomes" id="UP000321820"/>
    </source>
</evidence>
<dbReference type="OrthoDB" id="9795032at2"/>
<dbReference type="PANTHER" id="PTHR34400:SF4">
    <property type="entry name" value="MEMBRANE PROTEIN"/>
    <property type="match status" value="1"/>
</dbReference>
<dbReference type="PANTHER" id="PTHR34400">
    <property type="match status" value="1"/>
</dbReference>
<proteinExistence type="predicted"/>